<reference evidence="1 2" key="1">
    <citation type="submission" date="2019-05" db="EMBL/GenBank/DDBJ databases">
        <title>Another draft genome of Portunus trituberculatus and its Hox gene families provides insights of decapod evolution.</title>
        <authorList>
            <person name="Jeong J.-H."/>
            <person name="Song I."/>
            <person name="Kim S."/>
            <person name="Choi T."/>
            <person name="Kim D."/>
            <person name="Ryu S."/>
            <person name="Kim W."/>
        </authorList>
    </citation>
    <scope>NUCLEOTIDE SEQUENCE [LARGE SCALE GENOMIC DNA]</scope>
    <source>
        <tissue evidence="1">Muscle</tissue>
    </source>
</reference>
<gene>
    <name evidence="1" type="ORF">E2C01_009415</name>
</gene>
<protein>
    <submittedName>
        <fullName evidence="1">Uncharacterized protein</fullName>
    </submittedName>
</protein>
<organism evidence="1 2">
    <name type="scientific">Portunus trituberculatus</name>
    <name type="common">Swimming crab</name>
    <name type="synonym">Neptunus trituberculatus</name>
    <dbReference type="NCBI Taxonomy" id="210409"/>
    <lineage>
        <taxon>Eukaryota</taxon>
        <taxon>Metazoa</taxon>
        <taxon>Ecdysozoa</taxon>
        <taxon>Arthropoda</taxon>
        <taxon>Crustacea</taxon>
        <taxon>Multicrustacea</taxon>
        <taxon>Malacostraca</taxon>
        <taxon>Eumalacostraca</taxon>
        <taxon>Eucarida</taxon>
        <taxon>Decapoda</taxon>
        <taxon>Pleocyemata</taxon>
        <taxon>Brachyura</taxon>
        <taxon>Eubrachyura</taxon>
        <taxon>Portunoidea</taxon>
        <taxon>Portunidae</taxon>
        <taxon>Portuninae</taxon>
        <taxon>Portunus</taxon>
    </lineage>
</organism>
<proteinExistence type="predicted"/>
<evidence type="ECO:0000313" key="2">
    <source>
        <dbReference type="Proteomes" id="UP000324222"/>
    </source>
</evidence>
<dbReference type="AlphaFoldDB" id="A0A5B7D5J3"/>
<evidence type="ECO:0000313" key="1">
    <source>
        <dbReference type="EMBL" id="MPC16586.1"/>
    </source>
</evidence>
<accession>A0A5B7D5J3</accession>
<comment type="caution">
    <text evidence="1">The sequence shown here is derived from an EMBL/GenBank/DDBJ whole genome shotgun (WGS) entry which is preliminary data.</text>
</comment>
<keyword evidence="2" id="KW-1185">Reference proteome</keyword>
<name>A0A5B7D5J3_PORTR</name>
<sequence length="93" mass="10066">MVAPLAESGCLATPRPLYYPFPPAATSAEAGGYTRPPGGYSKFLAGSDRETSTLIPCTFKLICFFRQHMDKCFHRVITVCFPSLSDIPAVSSC</sequence>
<dbReference type="EMBL" id="VSRR010000518">
    <property type="protein sequence ID" value="MPC16586.1"/>
    <property type="molecule type" value="Genomic_DNA"/>
</dbReference>
<dbReference type="Proteomes" id="UP000324222">
    <property type="component" value="Unassembled WGS sequence"/>
</dbReference>